<dbReference type="SUPFAM" id="SSF55545">
    <property type="entry name" value="beta-N-acetylhexosaminidase-like domain"/>
    <property type="match status" value="1"/>
</dbReference>
<dbReference type="PANTHER" id="PTHR22600:SF57">
    <property type="entry name" value="BETA-N-ACETYLHEXOSAMINIDASE"/>
    <property type="match status" value="1"/>
</dbReference>
<dbReference type="GO" id="GO:0005975">
    <property type="term" value="P:carbohydrate metabolic process"/>
    <property type="evidence" value="ECO:0007669"/>
    <property type="project" value="InterPro"/>
</dbReference>
<dbReference type="EC" id="3.2.1.52" evidence="3"/>
<evidence type="ECO:0000256" key="6">
    <source>
        <dbReference type="PIRSR" id="PIRSR625705-1"/>
    </source>
</evidence>
<gene>
    <name evidence="11" type="ORF">EGT74_02055</name>
</gene>
<keyword evidence="12" id="KW-1185">Reference proteome</keyword>
<organism evidence="11 12">
    <name type="scientific">Chitinophaga lutea</name>
    <dbReference type="NCBI Taxonomy" id="2488634"/>
    <lineage>
        <taxon>Bacteria</taxon>
        <taxon>Pseudomonadati</taxon>
        <taxon>Bacteroidota</taxon>
        <taxon>Chitinophagia</taxon>
        <taxon>Chitinophagales</taxon>
        <taxon>Chitinophagaceae</taxon>
        <taxon>Chitinophaga</taxon>
    </lineage>
</organism>
<dbReference type="OrthoDB" id="726159at2"/>
<accession>A0A3N4PZL7</accession>
<dbReference type="InterPro" id="IPR029018">
    <property type="entry name" value="Hex-like_dom2"/>
</dbReference>
<sequence>MTIKNLFHLAILAGATGLAACGDAGPAETAPKAPVNIIPMPARLTEQADSFRLDKQTVLVAVAEADKQAAALFNEYFKSLSGYELKMQDSGARNAIIFKSMPASEKGLPETYHLKVSADQVTVSGDDAAGTFYGMQTLIQLLPVQKAQAFWLPGVDIFDQPRFAYRGLHLDVGRHMFPVEFIKKYIDLMAMHKLNTFHWHLTEDQGWRIEIKKYPKLQEVASRRKESMVGHYNDQQFDGKPYGGFYTQEQIREVVKYAESRHVTVLPEIEMPGHSLAALAAYPELGCTGGPYEVGTKWGVLDDVYCAGNDSVYMFLQDVLDEVMMLFPGKYIHIGGDESPKVRWEKCPKCQQRIKELGLKDEHALQSYFIQRMEKYLNSKGRQIIGWDEILEGGLAPNATVMSWRGTEGGIAAAKQHHDVIMTPGNYVYFDHYQSQGKNEPVAIGGFTPVSEVYAYEPVPQELSKEESQYIKGAQANVWTEYIKNSEHVEYMVYPRAIALAEVLWSPAEKKNYDNFLDRLKTHLPRLEMKGVNYAKHVFEVRGQVESDQKGGVQVKLDSKLDGGVITYTTDSTAPTAQSTRYSGPVAVQQTGAIRAAVFQGDKQYGNEFQQAFTLHKAVGKNVTLAKPPHQSYNPGSAFALVNGIAGVKEFNDNQWSGFNGSNFEAVVDLGIDSVEITEIAIGTLGNPDQWIYLPKEVDFLLSADGKNFKSADKLKEIDVKQKGIRKLSVRPEKAKARYVKIIARNAGTIPKGAAGEGNPAWLFVDEIYVK</sequence>
<dbReference type="Gene3D" id="3.20.20.80">
    <property type="entry name" value="Glycosidases"/>
    <property type="match status" value="1"/>
</dbReference>
<evidence type="ECO:0000256" key="3">
    <source>
        <dbReference type="ARBA" id="ARBA00012663"/>
    </source>
</evidence>
<dbReference type="EMBL" id="RPDH01000001">
    <property type="protein sequence ID" value="RPE12359.1"/>
    <property type="molecule type" value="Genomic_DNA"/>
</dbReference>
<dbReference type="InterPro" id="IPR015883">
    <property type="entry name" value="Glyco_hydro_20_cat"/>
</dbReference>
<dbReference type="SUPFAM" id="SSF51445">
    <property type="entry name" value="(Trans)glycosidases"/>
    <property type="match status" value="1"/>
</dbReference>
<dbReference type="Gene3D" id="2.60.120.260">
    <property type="entry name" value="Galactose-binding domain-like"/>
    <property type="match status" value="1"/>
</dbReference>
<dbReference type="Pfam" id="PF00728">
    <property type="entry name" value="Glyco_hydro_20"/>
    <property type="match status" value="1"/>
</dbReference>
<proteinExistence type="inferred from homology"/>
<comment type="catalytic activity">
    <reaction evidence="1">
        <text>Hydrolysis of terminal non-reducing N-acetyl-D-hexosamine residues in N-acetyl-beta-D-hexosaminides.</text>
        <dbReference type="EC" id="3.2.1.52"/>
    </reaction>
</comment>
<dbReference type="Pfam" id="PF13290">
    <property type="entry name" value="CHB_HEX_C_1"/>
    <property type="match status" value="1"/>
</dbReference>
<feature type="domain" description="GH29D-like beta-sandwich" evidence="10">
    <location>
        <begin position="551"/>
        <end position="603"/>
    </location>
</feature>
<dbReference type="PROSITE" id="PS51257">
    <property type="entry name" value="PROKAR_LIPOPROTEIN"/>
    <property type="match status" value="1"/>
</dbReference>
<dbReference type="InterPro" id="IPR059177">
    <property type="entry name" value="GH29D-like_dom"/>
</dbReference>
<evidence type="ECO:0000259" key="8">
    <source>
        <dbReference type="Pfam" id="PF00728"/>
    </source>
</evidence>
<dbReference type="GO" id="GO:0030203">
    <property type="term" value="P:glycosaminoglycan metabolic process"/>
    <property type="evidence" value="ECO:0007669"/>
    <property type="project" value="TreeGrafter"/>
</dbReference>
<dbReference type="Pfam" id="PF02838">
    <property type="entry name" value="Glyco_hydro_20b"/>
    <property type="match status" value="1"/>
</dbReference>
<dbReference type="InterPro" id="IPR025705">
    <property type="entry name" value="Beta_hexosaminidase_sua/sub"/>
</dbReference>
<feature type="chain" id="PRO_5018211463" description="beta-N-acetylhexosaminidase" evidence="7">
    <location>
        <begin position="20"/>
        <end position="771"/>
    </location>
</feature>
<name>A0A3N4PZL7_9BACT</name>
<dbReference type="InterPro" id="IPR017853">
    <property type="entry name" value="GH"/>
</dbReference>
<evidence type="ECO:0000256" key="1">
    <source>
        <dbReference type="ARBA" id="ARBA00001231"/>
    </source>
</evidence>
<dbReference type="CDD" id="cd06563">
    <property type="entry name" value="GH20_chitobiase-like"/>
    <property type="match status" value="1"/>
</dbReference>
<dbReference type="AlphaFoldDB" id="A0A3N4PZL7"/>
<evidence type="ECO:0000313" key="11">
    <source>
        <dbReference type="EMBL" id="RPE12359.1"/>
    </source>
</evidence>
<evidence type="ECO:0000256" key="4">
    <source>
        <dbReference type="ARBA" id="ARBA00022801"/>
    </source>
</evidence>
<dbReference type="PRINTS" id="PR00738">
    <property type="entry name" value="GLHYDRLASE20"/>
</dbReference>
<evidence type="ECO:0000256" key="7">
    <source>
        <dbReference type="SAM" id="SignalP"/>
    </source>
</evidence>
<evidence type="ECO:0000313" key="12">
    <source>
        <dbReference type="Proteomes" id="UP000278351"/>
    </source>
</evidence>
<keyword evidence="5" id="KW-0326">Glycosidase</keyword>
<evidence type="ECO:0000259" key="9">
    <source>
        <dbReference type="Pfam" id="PF02838"/>
    </source>
</evidence>
<feature type="domain" description="Beta-hexosaminidase bacterial type N-terminal" evidence="9">
    <location>
        <begin position="36"/>
        <end position="159"/>
    </location>
</feature>
<reference evidence="11 12" key="1">
    <citation type="submission" date="2018-11" db="EMBL/GenBank/DDBJ databases">
        <title>Chitinophaga lutea sp.nov., isolate from arsenic contaminated soil.</title>
        <authorList>
            <person name="Zong Y."/>
        </authorList>
    </citation>
    <scope>NUCLEOTIDE SEQUENCE [LARGE SCALE GENOMIC DNA]</scope>
    <source>
        <strain evidence="11 12">ZY74</strain>
    </source>
</reference>
<feature type="active site" description="Proton donor" evidence="6">
    <location>
        <position position="338"/>
    </location>
</feature>
<evidence type="ECO:0000256" key="2">
    <source>
        <dbReference type="ARBA" id="ARBA00006285"/>
    </source>
</evidence>
<dbReference type="PANTHER" id="PTHR22600">
    <property type="entry name" value="BETA-HEXOSAMINIDASE"/>
    <property type="match status" value="1"/>
</dbReference>
<dbReference type="Proteomes" id="UP000278351">
    <property type="component" value="Unassembled WGS sequence"/>
</dbReference>
<feature type="signal peptide" evidence="7">
    <location>
        <begin position="1"/>
        <end position="19"/>
    </location>
</feature>
<dbReference type="GO" id="GO:0016020">
    <property type="term" value="C:membrane"/>
    <property type="evidence" value="ECO:0007669"/>
    <property type="project" value="TreeGrafter"/>
</dbReference>
<feature type="domain" description="Glycoside hydrolase family 20 catalytic" evidence="8">
    <location>
        <begin position="163"/>
        <end position="507"/>
    </location>
</feature>
<dbReference type="RefSeq" id="WP_123844869.1">
    <property type="nucleotide sequence ID" value="NZ_RPDH01000001.1"/>
</dbReference>
<evidence type="ECO:0000256" key="5">
    <source>
        <dbReference type="ARBA" id="ARBA00023295"/>
    </source>
</evidence>
<comment type="caution">
    <text evidence="11">The sequence shown here is derived from an EMBL/GenBank/DDBJ whole genome shotgun (WGS) entry which is preliminary data.</text>
</comment>
<dbReference type="Gene3D" id="3.30.379.10">
    <property type="entry name" value="Chitobiase/beta-hexosaminidase domain 2-like"/>
    <property type="match status" value="1"/>
</dbReference>
<keyword evidence="7" id="KW-0732">Signal</keyword>
<dbReference type="InterPro" id="IPR015882">
    <property type="entry name" value="HEX_bac_N"/>
</dbReference>
<keyword evidence="4" id="KW-0378">Hydrolase</keyword>
<dbReference type="GO" id="GO:0004563">
    <property type="term" value="F:beta-N-acetylhexosaminidase activity"/>
    <property type="evidence" value="ECO:0007669"/>
    <property type="project" value="UniProtKB-EC"/>
</dbReference>
<comment type="similarity">
    <text evidence="2">Belongs to the glycosyl hydrolase 20 family.</text>
</comment>
<evidence type="ECO:0000259" key="10">
    <source>
        <dbReference type="Pfam" id="PF13290"/>
    </source>
</evidence>
<protein>
    <recommendedName>
        <fullName evidence="3">beta-N-acetylhexosaminidase</fullName>
        <ecNumber evidence="3">3.2.1.52</ecNumber>
    </recommendedName>
</protein>